<evidence type="ECO:0000256" key="1">
    <source>
        <dbReference type="SAM" id="SignalP"/>
    </source>
</evidence>
<accession>A0ABN6EJS8</accession>
<evidence type="ECO:0000313" key="3">
    <source>
        <dbReference type="EMBL" id="BCS85400.1"/>
    </source>
</evidence>
<dbReference type="Pfam" id="PF07715">
    <property type="entry name" value="Plug"/>
    <property type="match status" value="1"/>
</dbReference>
<sequence>MKHIYKTVALGMALLPMAAWAQDDADYNDSLANKVNVAFRTVDKSDLMGGVSSVNMVELTHKNYTTYSLDHMDSYVGGFNGQLQLWNMGDALVIVDGVPRDANNVLPTEIEQITFLKSASAVVLYGSRAAKGAILITTKRGHNDGLKISVRGNASLYVPKSYPKYLGSSDFMSLYNEALTNDGKPTVYSKDDIYSYSLGDNPYRYPSLNFFSKDYLSKTYQRYDGTAEISGGGKYAHFYANIGLMHTNDLLNFGEGKKNGTTRLNIRGNIDLRLNDWITGYINANATFYDARSDRSDYWAQSAKVTPTSQNPLIPLIPIDFVSGDNATLQKMIANSNYIVDGKYLLGGTQSMQTNPFAAMYVAGWTKSTSRQMQFDMGVNFNLNQVLQGLTFKTKFAVDYATSYNTTLSNDYSTYEVKWDQNRFNSINDLTKYGTDKRSGSPTADGTVYKQTILVQGQFDYARSFGKHNVNATLLGNGYQRSLSGEYHRISNVNLGLDLNYNYNKTYYADLSMAAIHSAKLAPGHRDAVSPVMSLAWRLSNEKFMQGTKTWLTDLKLNASYGLINEDLDIEKYYMYDNKFTATGTWWGWSESANSLQTSDSQQGINKNLTFIKRKEFRAGLDANLWNGLITLNANFFDIKTNGLIISPEATFPSYFKTSWPVSSFLAYINYNNQSRTGLDFTVNAHKKFGELDLQAGVTGMVYSCKNTKYSENVAYDWLKNEGARIDALRGYQCLGFMTEKDVVRDAAGKITGYAPGIAVINNNAQPGDLKYKDQNGDGVIDGKDQVILGHWTPDFNLGFNFTANYKRFTLFMGVTGNFGGSGVKDNSYEWVYGASKYSDVALGRWTPATAATATYPRLTTQGGDLNFVTSDFWTYKTDAVRLNKVQITYDLPSSLFKGSFVHSLSVYVYGSDLLTIAKERKYMETNVGSAPQCRSYNLGLKVNF</sequence>
<proteinExistence type="predicted"/>
<protein>
    <submittedName>
        <fullName evidence="3">SusC/RagA family TonB-linked outer membrane protein</fullName>
    </submittedName>
</protein>
<keyword evidence="1" id="KW-0732">Signal</keyword>
<feature type="domain" description="TonB-dependent receptor plug" evidence="2">
    <location>
        <begin position="45"/>
        <end position="133"/>
    </location>
</feature>
<dbReference type="NCBIfam" id="TIGR04056">
    <property type="entry name" value="OMP_RagA_SusC"/>
    <property type="match status" value="1"/>
</dbReference>
<feature type="chain" id="PRO_5045942008" evidence="1">
    <location>
        <begin position="22"/>
        <end position="945"/>
    </location>
</feature>
<dbReference type="InterPro" id="IPR012910">
    <property type="entry name" value="Plug_dom"/>
</dbReference>
<dbReference type="InterPro" id="IPR023996">
    <property type="entry name" value="TonB-dep_OMP_SusC/RagA"/>
</dbReference>
<organism evidence="3 4">
    <name type="scientific">Prevotella herbatica</name>
    <dbReference type="NCBI Taxonomy" id="2801997"/>
    <lineage>
        <taxon>Bacteria</taxon>
        <taxon>Pseudomonadati</taxon>
        <taxon>Bacteroidota</taxon>
        <taxon>Bacteroidia</taxon>
        <taxon>Bacteroidales</taxon>
        <taxon>Prevotellaceae</taxon>
        <taxon>Prevotella</taxon>
    </lineage>
</organism>
<name>A0ABN6EJS8_9BACT</name>
<dbReference type="Proteomes" id="UP001319045">
    <property type="component" value="Chromosome"/>
</dbReference>
<dbReference type="SUPFAM" id="SSF56935">
    <property type="entry name" value="Porins"/>
    <property type="match status" value="1"/>
</dbReference>
<feature type="signal peptide" evidence="1">
    <location>
        <begin position="1"/>
        <end position="21"/>
    </location>
</feature>
<evidence type="ECO:0000259" key="2">
    <source>
        <dbReference type="Pfam" id="PF07715"/>
    </source>
</evidence>
<keyword evidence="4" id="KW-1185">Reference proteome</keyword>
<gene>
    <name evidence="3" type="ORF">prwr041_12930</name>
</gene>
<dbReference type="EMBL" id="AP024484">
    <property type="protein sequence ID" value="BCS85400.1"/>
    <property type="molecule type" value="Genomic_DNA"/>
</dbReference>
<dbReference type="InterPro" id="IPR037066">
    <property type="entry name" value="Plug_dom_sf"/>
</dbReference>
<reference evidence="3 4" key="1">
    <citation type="journal article" date="2022" name="Int. J. Syst. Evol. Microbiol.">
        <title>Prevotella herbatica sp. nov., a plant polysaccharide-decomposing anaerobic bacterium isolated from a methanogenic reactor.</title>
        <authorList>
            <person name="Uek A."/>
            <person name="Tonouchi A."/>
            <person name="Kaku N."/>
            <person name="Ueki K."/>
        </authorList>
    </citation>
    <scope>NUCLEOTIDE SEQUENCE [LARGE SCALE GENOMIC DNA]</scope>
    <source>
        <strain evidence="3 4">WR041</strain>
    </source>
</reference>
<dbReference type="RefSeq" id="WP_207153059.1">
    <property type="nucleotide sequence ID" value="NZ_AP024484.1"/>
</dbReference>
<dbReference type="Gene3D" id="2.170.130.10">
    <property type="entry name" value="TonB-dependent receptor, plug domain"/>
    <property type="match status" value="1"/>
</dbReference>
<evidence type="ECO:0000313" key="4">
    <source>
        <dbReference type="Proteomes" id="UP001319045"/>
    </source>
</evidence>